<dbReference type="Pfam" id="PF01311">
    <property type="entry name" value="Bac_export_1"/>
    <property type="match status" value="1"/>
</dbReference>
<dbReference type="GO" id="GO:0044780">
    <property type="term" value="P:bacterial-type flagellum assembly"/>
    <property type="evidence" value="ECO:0007669"/>
    <property type="project" value="UniProtKB-UniRule"/>
</dbReference>
<keyword evidence="5 10" id="KW-0812">Transmembrane</keyword>
<feature type="transmembrane region" description="Helical" evidence="10">
    <location>
        <begin position="180"/>
        <end position="202"/>
    </location>
</feature>
<evidence type="ECO:0000256" key="9">
    <source>
        <dbReference type="NCBIfam" id="TIGR01400"/>
    </source>
</evidence>
<evidence type="ECO:0000256" key="5">
    <source>
        <dbReference type="ARBA" id="ARBA00022692"/>
    </source>
</evidence>
<dbReference type="Proteomes" id="UP000494115">
    <property type="component" value="Unassembled WGS sequence"/>
</dbReference>
<accession>A0A6S7AV84</accession>
<sequence>MITFTYAQLLAWLAAFIWPATRLLALLATAPFFNNTSISTTVKIGIALLITLIIAPGLPALPAVSIASPTGLFILAQQIVIGAAIGLTMQIVFAAIEAGADMAGMQMGLSFAQLLTGSTDGSTDVLSRLMNMVALLAFLSIDGHLQILGVLIDSFYRIPISDTPMAAAGLRTLVVWGETIFSAGLLLALPIIIALLIVNLSLGVLNRAAPQIGVFQVGFPLTLSTGFLMLQWMTPNLMPFFARLFGAGMDAVARVISALG</sequence>
<keyword evidence="7 10" id="KW-0472">Membrane</keyword>
<evidence type="ECO:0000256" key="2">
    <source>
        <dbReference type="ARBA" id="ARBA00009772"/>
    </source>
</evidence>
<evidence type="ECO:0000256" key="6">
    <source>
        <dbReference type="ARBA" id="ARBA00022989"/>
    </source>
</evidence>
<evidence type="ECO:0000256" key="1">
    <source>
        <dbReference type="ARBA" id="ARBA00002578"/>
    </source>
</evidence>
<keyword evidence="8 10" id="KW-0975">Bacterial flagellum</keyword>
<feature type="transmembrane region" description="Helical" evidence="10">
    <location>
        <begin position="132"/>
        <end position="152"/>
    </location>
</feature>
<keyword evidence="11" id="KW-0969">Cilium</keyword>
<protein>
    <recommendedName>
        <fullName evidence="3 9">Flagellar biosynthetic protein FliR</fullName>
    </recommendedName>
</protein>
<organism evidence="11 12">
    <name type="scientific">Pararobbsia alpina</name>
    <dbReference type="NCBI Taxonomy" id="621374"/>
    <lineage>
        <taxon>Bacteria</taxon>
        <taxon>Pseudomonadati</taxon>
        <taxon>Pseudomonadota</taxon>
        <taxon>Betaproteobacteria</taxon>
        <taxon>Burkholderiales</taxon>
        <taxon>Burkholderiaceae</taxon>
        <taxon>Pararobbsia</taxon>
    </lineage>
</organism>
<gene>
    <name evidence="11" type="primary">fliR</name>
    <name evidence="11" type="ORF">LMG28138_00503</name>
</gene>
<dbReference type="NCBIfam" id="TIGR01400">
    <property type="entry name" value="fliR"/>
    <property type="match status" value="1"/>
</dbReference>
<dbReference type="GO" id="GO:0009425">
    <property type="term" value="C:bacterial-type flagellum basal body"/>
    <property type="evidence" value="ECO:0007669"/>
    <property type="project" value="UniProtKB-SubCell"/>
</dbReference>
<evidence type="ECO:0000256" key="8">
    <source>
        <dbReference type="ARBA" id="ARBA00023143"/>
    </source>
</evidence>
<keyword evidence="11" id="KW-0282">Flagellum</keyword>
<dbReference type="InterPro" id="IPR002010">
    <property type="entry name" value="T3SS_IM_R"/>
</dbReference>
<evidence type="ECO:0000313" key="12">
    <source>
        <dbReference type="Proteomes" id="UP000494115"/>
    </source>
</evidence>
<dbReference type="AlphaFoldDB" id="A0A6S7AV84"/>
<dbReference type="PRINTS" id="PR00953">
    <property type="entry name" value="TYPE3IMRPROT"/>
</dbReference>
<evidence type="ECO:0000313" key="11">
    <source>
        <dbReference type="EMBL" id="CAB3778533.1"/>
    </source>
</evidence>
<evidence type="ECO:0000256" key="3">
    <source>
        <dbReference type="ARBA" id="ARBA00021717"/>
    </source>
</evidence>
<comment type="function">
    <text evidence="1 10">Role in flagellar biosynthesis.</text>
</comment>
<feature type="transmembrane region" description="Helical" evidence="10">
    <location>
        <begin position="214"/>
        <end position="234"/>
    </location>
</feature>
<dbReference type="RefSeq" id="WP_175103066.1">
    <property type="nucleotide sequence ID" value="NZ_CADIKM010000002.1"/>
</dbReference>
<dbReference type="PANTHER" id="PTHR30065">
    <property type="entry name" value="FLAGELLAR BIOSYNTHETIC PROTEIN FLIR"/>
    <property type="match status" value="1"/>
</dbReference>
<dbReference type="GO" id="GO:0006605">
    <property type="term" value="P:protein targeting"/>
    <property type="evidence" value="ECO:0007669"/>
    <property type="project" value="UniProtKB-UniRule"/>
</dbReference>
<dbReference type="PANTHER" id="PTHR30065:SF8">
    <property type="entry name" value="FLAGELLAR BIOSYNTHETIC PROTEIN FLIR"/>
    <property type="match status" value="1"/>
</dbReference>
<dbReference type="EMBL" id="CADIKM010000002">
    <property type="protein sequence ID" value="CAB3778533.1"/>
    <property type="molecule type" value="Genomic_DNA"/>
</dbReference>
<feature type="transmembrane region" description="Helical" evidence="10">
    <location>
        <begin position="12"/>
        <end position="33"/>
    </location>
</feature>
<feature type="transmembrane region" description="Helical" evidence="10">
    <location>
        <begin position="45"/>
        <end position="66"/>
    </location>
</feature>
<keyword evidence="11" id="KW-0966">Cell projection</keyword>
<evidence type="ECO:0000256" key="7">
    <source>
        <dbReference type="ARBA" id="ARBA00023136"/>
    </source>
</evidence>
<feature type="transmembrane region" description="Helical" evidence="10">
    <location>
        <begin position="72"/>
        <end position="96"/>
    </location>
</feature>
<proteinExistence type="inferred from homology"/>
<evidence type="ECO:0000256" key="10">
    <source>
        <dbReference type="RuleBase" id="RU362071"/>
    </source>
</evidence>
<dbReference type="GO" id="GO:0005886">
    <property type="term" value="C:plasma membrane"/>
    <property type="evidence" value="ECO:0007669"/>
    <property type="project" value="UniProtKB-SubCell"/>
</dbReference>
<comment type="similarity">
    <text evidence="2 10">Belongs to the FliR/MopE/SpaR family.</text>
</comment>
<keyword evidence="6 10" id="KW-1133">Transmembrane helix</keyword>
<name>A0A6S7AV84_9BURK</name>
<reference evidence="11 12" key="1">
    <citation type="submission" date="2020-04" db="EMBL/GenBank/DDBJ databases">
        <authorList>
            <person name="De Canck E."/>
        </authorList>
    </citation>
    <scope>NUCLEOTIDE SEQUENCE [LARGE SCALE GENOMIC DNA]</scope>
    <source>
        <strain evidence="11 12">LMG 28138</strain>
    </source>
</reference>
<evidence type="ECO:0000256" key="4">
    <source>
        <dbReference type="ARBA" id="ARBA00022475"/>
    </source>
</evidence>
<dbReference type="InterPro" id="IPR006303">
    <property type="entry name" value="FliR"/>
</dbReference>
<keyword evidence="12" id="KW-1185">Reference proteome</keyword>
<keyword evidence="4 10" id="KW-1003">Cell membrane</keyword>
<comment type="subcellular location">
    <subcellularLocation>
        <location evidence="10">Cell membrane</location>
        <topology evidence="10">Multi-pass membrane protein</topology>
    </subcellularLocation>
    <subcellularLocation>
        <location evidence="10">Bacterial flagellum basal body</location>
    </subcellularLocation>
</comment>